<dbReference type="EMBL" id="CP022383">
    <property type="protein sequence ID" value="ATA80481.1"/>
    <property type="molecule type" value="Genomic_DNA"/>
</dbReference>
<organism evidence="1 2">
    <name type="scientific">Capnocytophaga sputigena</name>
    <dbReference type="NCBI Taxonomy" id="1019"/>
    <lineage>
        <taxon>Bacteria</taxon>
        <taxon>Pseudomonadati</taxon>
        <taxon>Bacteroidota</taxon>
        <taxon>Flavobacteriia</taxon>
        <taxon>Flavobacteriales</taxon>
        <taxon>Flavobacteriaceae</taxon>
        <taxon>Capnocytophaga</taxon>
    </lineage>
</organism>
<reference evidence="2" key="1">
    <citation type="submission" date="2017-06" db="EMBL/GenBank/DDBJ databases">
        <title>Capnocytophaga spp. assemblies.</title>
        <authorList>
            <person name="Gulvik C.A."/>
        </authorList>
    </citation>
    <scope>NUCLEOTIDE SEQUENCE [LARGE SCALE GENOMIC DNA]</scope>
    <source>
        <strain evidence="2">H4486</strain>
    </source>
</reference>
<dbReference type="AlphaFoldDB" id="A0A250F5V3"/>
<evidence type="ECO:0000313" key="1">
    <source>
        <dbReference type="EMBL" id="ATA80481.1"/>
    </source>
</evidence>
<proteinExistence type="predicted"/>
<protein>
    <submittedName>
        <fullName evidence="1">Uncharacterized protein</fullName>
    </submittedName>
</protein>
<gene>
    <name evidence="1" type="ORF">CGC59_12710</name>
</gene>
<accession>A0A250F5V3</accession>
<sequence length="198" mass="23242">MKQFLLIIFFSITFYSQAQTIKSKLDYCTVFIPNEKGYHYSEDEKKYYAVFLITEKKLQKDTLKIAVYSETPPLYFDEPKCKLTPALAKNLENLRNVKIQLNEQSIVIDTAFIEFGTETMYPEKLIYEKKKSETLLKLTFGNYTWTSGGYHRYDIYLIAKNNQLSVAKIVAFYYSAEFKSYGKEKNEVIYSKTTNKVN</sequence>
<dbReference type="Proteomes" id="UP000217334">
    <property type="component" value="Chromosome"/>
</dbReference>
<evidence type="ECO:0000313" key="2">
    <source>
        <dbReference type="Proteomes" id="UP000217334"/>
    </source>
</evidence>
<dbReference type="RefSeq" id="WP_095902200.1">
    <property type="nucleotide sequence ID" value="NZ_CAUOYI010000003.1"/>
</dbReference>
<name>A0A250F5V3_CAPSP</name>